<evidence type="ECO:0000259" key="2">
    <source>
        <dbReference type="Pfam" id="PF13670"/>
    </source>
</evidence>
<proteinExistence type="predicted"/>
<evidence type="ECO:0000313" key="3">
    <source>
        <dbReference type="EMBL" id="KNX41634.1"/>
    </source>
</evidence>
<organism evidence="3 4">
    <name type="scientific">Roseovarius tolerans</name>
    <dbReference type="NCBI Taxonomy" id="74031"/>
    <lineage>
        <taxon>Bacteria</taxon>
        <taxon>Pseudomonadati</taxon>
        <taxon>Pseudomonadota</taxon>
        <taxon>Alphaproteobacteria</taxon>
        <taxon>Rhodobacterales</taxon>
        <taxon>Roseobacteraceae</taxon>
        <taxon>Roseovarius</taxon>
    </lineage>
</organism>
<evidence type="ECO:0000313" key="4">
    <source>
        <dbReference type="Proteomes" id="UP000037046"/>
    </source>
</evidence>
<dbReference type="AlphaFoldDB" id="A0A0L6CV26"/>
<dbReference type="RefSeq" id="WP_050662724.1">
    <property type="nucleotide sequence ID" value="NZ_CP118494.1"/>
</dbReference>
<keyword evidence="1" id="KW-0732">Signal</keyword>
<accession>A0A0L6CV26</accession>
<feature type="domain" description="PepSY" evidence="2">
    <location>
        <begin position="4"/>
        <end position="77"/>
    </location>
</feature>
<feature type="chain" id="PRO_5005563306" description="PepSY domain-containing protein" evidence="1">
    <location>
        <begin position="20"/>
        <end position="86"/>
    </location>
</feature>
<feature type="signal peptide" evidence="1">
    <location>
        <begin position="1"/>
        <end position="19"/>
    </location>
</feature>
<dbReference type="EMBL" id="LGVV01000020">
    <property type="protein sequence ID" value="KNX41634.1"/>
    <property type="molecule type" value="Genomic_DNA"/>
</dbReference>
<keyword evidence="4" id="KW-1185">Reference proteome</keyword>
<protein>
    <recommendedName>
        <fullName evidence="2">PepSY domain-containing protein</fullName>
    </recommendedName>
</protein>
<dbReference type="PATRIC" id="fig|74031.6.peg.1870"/>
<gene>
    <name evidence="3" type="ORF">ROTO_18340</name>
</gene>
<name>A0A0L6CV26_9RHOB</name>
<reference evidence="4" key="1">
    <citation type="submission" date="2015-07" db="EMBL/GenBank/DDBJ databases">
        <title>Draft Genome Sequence of Roseovarius tolerans EL-164, a producer of N-Acylated Alanine Methyl Esters (NAMEs).</title>
        <authorList>
            <person name="Voget S."/>
            <person name="Bruns H."/>
            <person name="Wagner-Doebler I."/>
            <person name="Schulz S."/>
            <person name="Daniel R."/>
        </authorList>
    </citation>
    <scope>NUCLEOTIDE SEQUENCE [LARGE SCALE GENOMIC DNA]</scope>
    <source>
        <strain evidence="4">EL-164</strain>
    </source>
</reference>
<sequence length="86" mass="9543">MRVLMTLALSGLLAMPAFADHEHDHADAETITKIEAMLADMECQMDPDDIEKSDDGYELDDVICKGGSQFDIDLDNDLNVVGKREE</sequence>
<dbReference type="OrthoDB" id="583390at2"/>
<dbReference type="Pfam" id="PF13670">
    <property type="entry name" value="PepSY_2"/>
    <property type="match status" value="1"/>
</dbReference>
<dbReference type="InterPro" id="IPR025711">
    <property type="entry name" value="PepSY"/>
</dbReference>
<evidence type="ECO:0000256" key="1">
    <source>
        <dbReference type="SAM" id="SignalP"/>
    </source>
</evidence>
<dbReference type="Proteomes" id="UP000037046">
    <property type="component" value="Unassembled WGS sequence"/>
</dbReference>
<comment type="caution">
    <text evidence="3">The sequence shown here is derived from an EMBL/GenBank/DDBJ whole genome shotgun (WGS) entry which is preliminary data.</text>
</comment>